<accession>A0A5J4FZK6</accession>
<organism evidence="2 3">
    <name type="scientific">Patiriisocius marinistellae</name>
    <dbReference type="NCBI Taxonomy" id="2494560"/>
    <lineage>
        <taxon>Bacteria</taxon>
        <taxon>Pseudomonadati</taxon>
        <taxon>Bacteroidota</taxon>
        <taxon>Flavobacteriia</taxon>
        <taxon>Flavobacteriales</taxon>
        <taxon>Flavobacteriaceae</taxon>
        <taxon>Patiriisocius</taxon>
    </lineage>
</organism>
<keyword evidence="3" id="KW-1185">Reference proteome</keyword>
<dbReference type="Proteomes" id="UP000326994">
    <property type="component" value="Unassembled WGS sequence"/>
</dbReference>
<proteinExistence type="predicted"/>
<evidence type="ECO:0000313" key="2">
    <source>
        <dbReference type="EMBL" id="GEQ86868.1"/>
    </source>
</evidence>
<dbReference type="EMBL" id="BKCF01000004">
    <property type="protein sequence ID" value="GEQ86868.1"/>
    <property type="molecule type" value="Genomic_DNA"/>
</dbReference>
<dbReference type="InterPro" id="IPR025380">
    <property type="entry name" value="DUF4369"/>
</dbReference>
<dbReference type="Pfam" id="PF14289">
    <property type="entry name" value="DUF4369"/>
    <property type="match status" value="1"/>
</dbReference>
<gene>
    <name evidence="2" type="ORF">ULMS_23760</name>
</gene>
<sequence length="235" mass="26547">MKNILYALGICLLLVNCGKGENEMFLSGNIKGLKTGTVVLQKIDDTILVSLDSVLIDGDSNFSFSEIVSSPEMHYLYLRLENGDLIDERIPFFAEASKISINTTLDGFAKNAIIKGSKNDSLLKIHDKLVQRYIDKNLDLTAKNFEALRDENDTLLAQTKVQQERLLRSKYLATINFAMNQKEFEVAPYLALARIPDANIKYLDTIYKSSSQKIKDSKYGKALESYISERKSEKQ</sequence>
<reference evidence="2 3" key="1">
    <citation type="submission" date="2019-08" db="EMBL/GenBank/DDBJ databases">
        <title>Ulvibacter marinistellae sp. nov., isolated from a starfish, Patiria pectinifera.</title>
        <authorList>
            <person name="Kawano K."/>
            <person name="Ushijima N."/>
            <person name="Kihara M."/>
            <person name="Itoh H."/>
        </authorList>
    </citation>
    <scope>NUCLEOTIDE SEQUENCE [LARGE SCALE GENOMIC DNA]</scope>
    <source>
        <strain evidence="2 3">KK4</strain>
    </source>
</reference>
<name>A0A5J4FZK6_9FLAO</name>
<dbReference type="AlphaFoldDB" id="A0A5J4FZK6"/>
<comment type="caution">
    <text evidence="2">The sequence shown here is derived from an EMBL/GenBank/DDBJ whole genome shotgun (WGS) entry which is preliminary data.</text>
</comment>
<evidence type="ECO:0000259" key="1">
    <source>
        <dbReference type="Pfam" id="PF14289"/>
    </source>
</evidence>
<dbReference type="RefSeq" id="WP_151894779.1">
    <property type="nucleotide sequence ID" value="NZ_BKCF01000004.1"/>
</dbReference>
<protein>
    <recommendedName>
        <fullName evidence="1">DUF4369 domain-containing protein</fullName>
    </recommendedName>
</protein>
<feature type="domain" description="DUF4369" evidence="1">
    <location>
        <begin position="26"/>
        <end position="120"/>
    </location>
</feature>
<dbReference type="OrthoDB" id="1143206at2"/>
<evidence type="ECO:0000313" key="3">
    <source>
        <dbReference type="Proteomes" id="UP000326994"/>
    </source>
</evidence>